<dbReference type="PROSITE" id="PS50850">
    <property type="entry name" value="MFS"/>
    <property type="match status" value="1"/>
</dbReference>
<feature type="transmembrane region" description="Helical" evidence="5">
    <location>
        <begin position="390"/>
        <end position="411"/>
    </location>
</feature>
<comment type="subcellular location">
    <subcellularLocation>
        <location evidence="1">Membrane</location>
        <topology evidence="1">Multi-pass membrane protein</topology>
    </subcellularLocation>
</comment>
<feature type="transmembrane region" description="Helical" evidence="5">
    <location>
        <begin position="453"/>
        <end position="472"/>
    </location>
</feature>
<feature type="transmembrane region" description="Helical" evidence="5">
    <location>
        <begin position="253"/>
        <end position="273"/>
    </location>
</feature>
<dbReference type="GeneID" id="54546816"/>
<evidence type="ECO:0000256" key="1">
    <source>
        <dbReference type="ARBA" id="ARBA00004141"/>
    </source>
</evidence>
<feature type="transmembrane region" description="Helical" evidence="5">
    <location>
        <begin position="478"/>
        <end position="504"/>
    </location>
</feature>
<dbReference type="PANTHER" id="PTHR23501:SF59">
    <property type="entry name" value="MAJOR FACILITATOR SUPERFAMILY (MFS) PROFILE DOMAIN-CONTAINING PROTEIN-RELATED"/>
    <property type="match status" value="1"/>
</dbReference>
<dbReference type="InterPro" id="IPR011701">
    <property type="entry name" value="MFS"/>
</dbReference>
<feature type="transmembrane region" description="Helical" evidence="5">
    <location>
        <begin position="127"/>
        <end position="150"/>
    </location>
</feature>
<dbReference type="AlphaFoldDB" id="A0A6A6J943"/>
<dbReference type="OrthoDB" id="2351791at2759"/>
<keyword evidence="2 5" id="KW-0812">Transmembrane</keyword>
<protein>
    <submittedName>
        <fullName evidence="7">MFS general substrate transporter</fullName>
    </submittedName>
</protein>
<sequence length="631" mass="68833">MSRSQRSSFNSSSEDLGAAQFITNLLPHQLQHLQFSVPEKDEPEQFLERPRQVPVPKRFTIDPLDLARLKEGANQHTRKASLISWLSRNGSDDGSGSRISVDWLKEVERAAAEKVNGLDWKFHATGAALFILNLVVAWDATTLPIALPTIATTLKGGVLETFWVGVSFLVAVTCSLPLFAALSHVFGRKPILLATLTVFALGSLIAAVTGSFTGLLLGRTLQGIGAGSIYPLSNLIVSDLITHADRKKWSGILGVAWVIGAVSGPVIGGFLAQSEQWRWIFWLNLPCSIVVFILLAFCARLRPAAAGALLPKLRNVDWFGFVLLSGSLIVALLGLTWAGPLHPWASVRTILPIQFGVFGILIFLVWSWYSPCKSLVCLEGSWEPTKLATYFGAMIQGIIVSAALYFLPLYFDVAKRSYTFVEIGIALFAWSVSLAILAAISFFAASGTSLRRGLIRFGWFLVVLGTALMTVLKRESGTIMWICIAVFSAFGMGILYPTISAIALSTSRCEDDETAVVNFAFFQTLGQTLGVAIGASIFQNELYKQLLKKTLPERIAYRYVKNAFPLVTIVRDLTTEDELKTQVADAYIAAIRVIWVVSAVLAGAAMLAGFFVRRPHPRKSKEGEAAAKELG</sequence>
<feature type="transmembrane region" description="Helical" evidence="5">
    <location>
        <begin position="423"/>
        <end position="446"/>
    </location>
</feature>
<dbReference type="Gene3D" id="1.20.1250.20">
    <property type="entry name" value="MFS general substrate transporter like domains"/>
    <property type="match status" value="2"/>
</dbReference>
<feature type="transmembrane region" description="Helical" evidence="5">
    <location>
        <begin position="350"/>
        <end position="369"/>
    </location>
</feature>
<name>A0A6A6J943_WESOR</name>
<feature type="transmembrane region" description="Helical" evidence="5">
    <location>
        <begin position="516"/>
        <end position="538"/>
    </location>
</feature>
<feature type="transmembrane region" description="Helical" evidence="5">
    <location>
        <begin position="191"/>
        <end position="217"/>
    </location>
</feature>
<evidence type="ECO:0000313" key="8">
    <source>
        <dbReference type="Proteomes" id="UP000800097"/>
    </source>
</evidence>
<reference evidence="7" key="1">
    <citation type="journal article" date="2020" name="Stud. Mycol.">
        <title>101 Dothideomycetes genomes: a test case for predicting lifestyles and emergence of pathogens.</title>
        <authorList>
            <person name="Haridas S."/>
            <person name="Albert R."/>
            <person name="Binder M."/>
            <person name="Bloem J."/>
            <person name="Labutti K."/>
            <person name="Salamov A."/>
            <person name="Andreopoulos B."/>
            <person name="Baker S."/>
            <person name="Barry K."/>
            <person name="Bills G."/>
            <person name="Bluhm B."/>
            <person name="Cannon C."/>
            <person name="Castanera R."/>
            <person name="Culley D."/>
            <person name="Daum C."/>
            <person name="Ezra D."/>
            <person name="Gonzalez J."/>
            <person name="Henrissat B."/>
            <person name="Kuo A."/>
            <person name="Liang C."/>
            <person name="Lipzen A."/>
            <person name="Lutzoni F."/>
            <person name="Magnuson J."/>
            <person name="Mondo S."/>
            <person name="Nolan M."/>
            <person name="Ohm R."/>
            <person name="Pangilinan J."/>
            <person name="Park H.-J."/>
            <person name="Ramirez L."/>
            <person name="Alfaro M."/>
            <person name="Sun H."/>
            <person name="Tritt A."/>
            <person name="Yoshinaga Y."/>
            <person name="Zwiers L.-H."/>
            <person name="Turgeon B."/>
            <person name="Goodwin S."/>
            <person name="Spatafora J."/>
            <person name="Crous P."/>
            <person name="Grigoriev I."/>
        </authorList>
    </citation>
    <scope>NUCLEOTIDE SEQUENCE</scope>
    <source>
        <strain evidence="7">CBS 379.55</strain>
    </source>
</reference>
<keyword evidence="3 5" id="KW-1133">Transmembrane helix</keyword>
<evidence type="ECO:0000256" key="3">
    <source>
        <dbReference type="ARBA" id="ARBA00022989"/>
    </source>
</evidence>
<dbReference type="GO" id="GO:0022857">
    <property type="term" value="F:transmembrane transporter activity"/>
    <property type="evidence" value="ECO:0007669"/>
    <property type="project" value="InterPro"/>
</dbReference>
<feature type="transmembrane region" description="Helical" evidence="5">
    <location>
        <begin position="318"/>
        <end position="338"/>
    </location>
</feature>
<dbReference type="Proteomes" id="UP000800097">
    <property type="component" value="Unassembled WGS sequence"/>
</dbReference>
<gene>
    <name evidence="7" type="ORF">EI97DRAFT_196211</name>
</gene>
<feature type="domain" description="Major facilitator superfamily (MFS) profile" evidence="6">
    <location>
        <begin position="125"/>
        <end position="616"/>
    </location>
</feature>
<dbReference type="PRINTS" id="PR01036">
    <property type="entry name" value="TCRTETB"/>
</dbReference>
<feature type="transmembrane region" description="Helical" evidence="5">
    <location>
        <begin position="223"/>
        <end position="241"/>
    </location>
</feature>
<evidence type="ECO:0000259" key="6">
    <source>
        <dbReference type="PROSITE" id="PS50850"/>
    </source>
</evidence>
<dbReference type="InterPro" id="IPR020846">
    <property type="entry name" value="MFS_dom"/>
</dbReference>
<dbReference type="InterPro" id="IPR036259">
    <property type="entry name" value="MFS_trans_sf"/>
</dbReference>
<evidence type="ECO:0000256" key="5">
    <source>
        <dbReference type="SAM" id="Phobius"/>
    </source>
</evidence>
<evidence type="ECO:0000256" key="2">
    <source>
        <dbReference type="ARBA" id="ARBA00022692"/>
    </source>
</evidence>
<dbReference type="Pfam" id="PF07690">
    <property type="entry name" value="MFS_1"/>
    <property type="match status" value="1"/>
</dbReference>
<evidence type="ECO:0000256" key="4">
    <source>
        <dbReference type="ARBA" id="ARBA00023136"/>
    </source>
</evidence>
<dbReference type="GO" id="GO:0005886">
    <property type="term" value="C:plasma membrane"/>
    <property type="evidence" value="ECO:0007669"/>
    <property type="project" value="TreeGrafter"/>
</dbReference>
<feature type="transmembrane region" description="Helical" evidence="5">
    <location>
        <begin position="279"/>
        <end position="297"/>
    </location>
</feature>
<feature type="transmembrane region" description="Helical" evidence="5">
    <location>
        <begin position="586"/>
        <end position="612"/>
    </location>
</feature>
<dbReference type="RefSeq" id="XP_033650336.1">
    <property type="nucleotide sequence ID" value="XM_033793641.1"/>
</dbReference>
<keyword evidence="8" id="KW-1185">Reference proteome</keyword>
<dbReference type="EMBL" id="ML986516">
    <property type="protein sequence ID" value="KAF2272797.1"/>
    <property type="molecule type" value="Genomic_DNA"/>
</dbReference>
<proteinExistence type="predicted"/>
<dbReference type="SUPFAM" id="SSF103473">
    <property type="entry name" value="MFS general substrate transporter"/>
    <property type="match status" value="1"/>
</dbReference>
<dbReference type="PANTHER" id="PTHR23501">
    <property type="entry name" value="MAJOR FACILITATOR SUPERFAMILY"/>
    <property type="match status" value="1"/>
</dbReference>
<keyword evidence="4 5" id="KW-0472">Membrane</keyword>
<accession>A0A6A6J943</accession>
<feature type="transmembrane region" description="Helical" evidence="5">
    <location>
        <begin position="162"/>
        <end position="182"/>
    </location>
</feature>
<organism evidence="7 8">
    <name type="scientific">Westerdykella ornata</name>
    <dbReference type="NCBI Taxonomy" id="318751"/>
    <lineage>
        <taxon>Eukaryota</taxon>
        <taxon>Fungi</taxon>
        <taxon>Dikarya</taxon>
        <taxon>Ascomycota</taxon>
        <taxon>Pezizomycotina</taxon>
        <taxon>Dothideomycetes</taxon>
        <taxon>Pleosporomycetidae</taxon>
        <taxon>Pleosporales</taxon>
        <taxon>Sporormiaceae</taxon>
        <taxon>Westerdykella</taxon>
    </lineage>
</organism>
<evidence type="ECO:0000313" key="7">
    <source>
        <dbReference type="EMBL" id="KAF2272797.1"/>
    </source>
</evidence>